<dbReference type="InterPro" id="IPR036188">
    <property type="entry name" value="FAD/NAD-bd_sf"/>
</dbReference>
<evidence type="ECO:0000256" key="1">
    <source>
        <dbReference type="ARBA" id="ARBA00023002"/>
    </source>
</evidence>
<protein>
    <submittedName>
        <fullName evidence="4">Oxidoreductase protein</fullName>
    </submittedName>
</protein>
<evidence type="ECO:0000259" key="3">
    <source>
        <dbReference type="Pfam" id="PF07992"/>
    </source>
</evidence>
<keyword evidence="5" id="KW-1185">Reference proteome</keyword>
<dbReference type="PANTHER" id="PTHR42949">
    <property type="entry name" value="ANAEROBIC GLYCEROL-3-PHOSPHATE DEHYDROGENASE SUBUNIT B"/>
    <property type="match status" value="1"/>
</dbReference>
<sequence>MLVIGAGPAGLAAACAAAAHGAKVVLVDMQPRAGGQVWRQDLRKPAVATARAAFAELSARPDIRCLQQAQVVAARPGQVLIEHAGTAMELHYRALVLATGARELLLPFPGWTLPGVTGAGALQALVKQGWPIAGKRVLVAGSGPLLLAAAATLHAHGAQVLAICEQAPAAQLRGFAMQLWRWPSKLIQAAGLRARLAGVPYRSGIWVRAASGDERVTEVEIESARGVERIACDHLAVGYGLVANTELAQQLGCELTVQDPHPHVRVDTRLMTSVADVYAAGEACGIGGVDTARIEGAMAGCFAAGADQEAEALRARRDHARAFAALLPRHFALRKQIHLAATPPTVVCRCEDVSLSQLQDHHDWRAAKLATRCGMGSCQGRICGAALAELRVFDSTRTATNAAHPSPVPPTPATTAHSARPPVFPTRLASLAGSFSSEGKAAEHDPAAQSKP</sequence>
<dbReference type="PRINTS" id="PR00368">
    <property type="entry name" value="FADPNR"/>
</dbReference>
<dbReference type="EMBL" id="JAJA02000001">
    <property type="protein sequence ID" value="KWS06213.1"/>
    <property type="molecule type" value="Genomic_DNA"/>
</dbReference>
<proteinExistence type="predicted"/>
<keyword evidence="1" id="KW-0560">Oxidoreductase</keyword>
<dbReference type="Pfam" id="PF07992">
    <property type="entry name" value="Pyr_redox_2"/>
    <property type="match status" value="1"/>
</dbReference>
<comment type="caution">
    <text evidence="4">The sequence shown here is derived from an EMBL/GenBank/DDBJ whole genome shotgun (WGS) entry which is preliminary data.</text>
</comment>
<dbReference type="PANTHER" id="PTHR42949:SF3">
    <property type="entry name" value="ANAEROBIC GLYCEROL-3-PHOSPHATE DEHYDROGENASE SUBUNIT B"/>
    <property type="match status" value="1"/>
</dbReference>
<gene>
    <name evidence="4" type="ORF">AZ78_3767</name>
</gene>
<accession>A0A120AHI8</accession>
<evidence type="ECO:0000256" key="2">
    <source>
        <dbReference type="SAM" id="MobiDB-lite"/>
    </source>
</evidence>
<dbReference type="Gene3D" id="3.50.50.60">
    <property type="entry name" value="FAD/NAD(P)-binding domain"/>
    <property type="match status" value="3"/>
</dbReference>
<feature type="region of interest" description="Disordered" evidence="2">
    <location>
        <begin position="400"/>
        <end position="452"/>
    </location>
</feature>
<dbReference type="GO" id="GO:0016491">
    <property type="term" value="F:oxidoreductase activity"/>
    <property type="evidence" value="ECO:0007669"/>
    <property type="project" value="UniProtKB-KW"/>
</dbReference>
<reference evidence="4 5" key="1">
    <citation type="journal article" date="2014" name="Genome Announc.">
        <title>Draft Genome Sequence of Lysobacter capsici AZ78, a Bacterium Antagonistic to Plant-Pathogenic Oomycetes.</title>
        <authorList>
            <person name="Puopolo G."/>
            <person name="Sonego P."/>
            <person name="Engelen K."/>
            <person name="Pertot I."/>
        </authorList>
    </citation>
    <scope>NUCLEOTIDE SEQUENCE [LARGE SCALE GENOMIC DNA]</scope>
    <source>
        <strain evidence="4 5">AZ78</strain>
    </source>
</reference>
<dbReference type="InterPro" id="IPR023753">
    <property type="entry name" value="FAD/NAD-binding_dom"/>
</dbReference>
<feature type="domain" description="FAD/NAD(P)-binding" evidence="3">
    <location>
        <begin position="2"/>
        <end position="293"/>
    </location>
</feature>
<dbReference type="PRINTS" id="PR00411">
    <property type="entry name" value="PNDRDTASEI"/>
</dbReference>
<dbReference type="AlphaFoldDB" id="A0A120AHI8"/>
<evidence type="ECO:0000313" key="5">
    <source>
        <dbReference type="Proteomes" id="UP000023435"/>
    </source>
</evidence>
<dbReference type="SUPFAM" id="SSF51905">
    <property type="entry name" value="FAD/NAD(P)-binding domain"/>
    <property type="match status" value="1"/>
</dbReference>
<dbReference type="InterPro" id="IPR017224">
    <property type="entry name" value="Opine_Oxase_asu/HCN_bsu"/>
</dbReference>
<evidence type="ECO:0000313" key="4">
    <source>
        <dbReference type="EMBL" id="KWS06213.1"/>
    </source>
</evidence>
<dbReference type="InterPro" id="IPR041854">
    <property type="entry name" value="BFD-like_2Fe2S-bd_dom_sf"/>
</dbReference>
<name>A0A120AHI8_9GAMM</name>
<dbReference type="Proteomes" id="UP000023435">
    <property type="component" value="Unassembled WGS sequence"/>
</dbReference>
<dbReference type="PIRSF" id="PIRSF037495">
    <property type="entry name" value="Opine_OX_OoxA/HcnB"/>
    <property type="match status" value="1"/>
</dbReference>
<organism evidence="4 5">
    <name type="scientific">Lysobacter capsici AZ78</name>
    <dbReference type="NCBI Taxonomy" id="1444315"/>
    <lineage>
        <taxon>Bacteria</taxon>
        <taxon>Pseudomonadati</taxon>
        <taxon>Pseudomonadota</taxon>
        <taxon>Gammaproteobacteria</taxon>
        <taxon>Lysobacterales</taxon>
        <taxon>Lysobacteraceae</taxon>
        <taxon>Lysobacter</taxon>
    </lineage>
</organism>
<dbReference type="InterPro" id="IPR051691">
    <property type="entry name" value="Metab_Enz_Cyan_OpOx_G3PDH"/>
</dbReference>
<dbReference type="Gene3D" id="1.10.10.1100">
    <property type="entry name" value="BFD-like [2Fe-2S]-binding domain"/>
    <property type="match status" value="1"/>
</dbReference>